<evidence type="ECO:0000313" key="1">
    <source>
        <dbReference type="EMBL" id="PKU60592.1"/>
    </source>
</evidence>
<keyword evidence="2" id="KW-1185">Reference proteome</keyword>
<organism evidence="1 2">
    <name type="scientific">Dendrobium catenatum</name>
    <dbReference type="NCBI Taxonomy" id="906689"/>
    <lineage>
        <taxon>Eukaryota</taxon>
        <taxon>Viridiplantae</taxon>
        <taxon>Streptophyta</taxon>
        <taxon>Embryophyta</taxon>
        <taxon>Tracheophyta</taxon>
        <taxon>Spermatophyta</taxon>
        <taxon>Magnoliopsida</taxon>
        <taxon>Liliopsida</taxon>
        <taxon>Asparagales</taxon>
        <taxon>Orchidaceae</taxon>
        <taxon>Epidendroideae</taxon>
        <taxon>Malaxideae</taxon>
        <taxon>Dendrobiinae</taxon>
        <taxon>Dendrobium</taxon>
    </lineage>
</organism>
<reference evidence="1 2" key="2">
    <citation type="journal article" date="2017" name="Nature">
        <title>The Apostasia genome and the evolution of orchids.</title>
        <authorList>
            <person name="Zhang G.Q."/>
            <person name="Liu K.W."/>
            <person name="Li Z."/>
            <person name="Lohaus R."/>
            <person name="Hsiao Y.Y."/>
            <person name="Niu S.C."/>
            <person name="Wang J.Y."/>
            <person name="Lin Y.C."/>
            <person name="Xu Q."/>
            <person name="Chen L.J."/>
            <person name="Yoshida K."/>
            <person name="Fujiwara S."/>
            <person name="Wang Z.W."/>
            <person name="Zhang Y.Q."/>
            <person name="Mitsuda N."/>
            <person name="Wang M."/>
            <person name="Liu G.H."/>
            <person name="Pecoraro L."/>
            <person name="Huang H.X."/>
            <person name="Xiao X.J."/>
            <person name="Lin M."/>
            <person name="Wu X.Y."/>
            <person name="Wu W.L."/>
            <person name="Chen Y.Y."/>
            <person name="Chang S.B."/>
            <person name="Sakamoto S."/>
            <person name="Ohme-Takagi M."/>
            <person name="Yagi M."/>
            <person name="Zeng S.J."/>
            <person name="Shen C.Y."/>
            <person name="Yeh C.M."/>
            <person name="Luo Y.B."/>
            <person name="Tsai W.C."/>
            <person name="Van de Peer Y."/>
            <person name="Liu Z.J."/>
        </authorList>
    </citation>
    <scope>NUCLEOTIDE SEQUENCE [LARGE SCALE GENOMIC DNA]</scope>
    <source>
        <tissue evidence="1">The whole plant</tissue>
    </source>
</reference>
<dbReference type="Proteomes" id="UP000233837">
    <property type="component" value="Unassembled WGS sequence"/>
</dbReference>
<sequence>MHAPTNYHFQLLKRLLWYIKGSLNYGLPISPGNLSLRTYADADWASDSSDRKSVSGFCTYLGNTLISWSVKKQTTVAKSSTEAEYRSLSAAASDVLWLRRFIEELQLPQLSPTIIYCDNTSAIALARNPIFHARTKHIELDYHFLRQHIDSGAIIITHICSADQLADIFTKPLAITRFQLLRDKLILPLQKDQFEGG</sequence>
<protein>
    <submittedName>
        <fullName evidence="1">Retrovirus-related Pol polyprotein from transposon TNT 1-94</fullName>
    </submittedName>
</protein>
<dbReference type="EMBL" id="KZ505040">
    <property type="protein sequence ID" value="PKU60592.1"/>
    <property type="molecule type" value="Genomic_DNA"/>
</dbReference>
<proteinExistence type="predicted"/>
<dbReference type="AlphaFoldDB" id="A0A2I0VB02"/>
<gene>
    <name evidence="1" type="ORF">MA16_Dca028640</name>
</gene>
<dbReference type="PANTHER" id="PTHR11439:SF455">
    <property type="entry name" value="RLK (RECEPTOR-LIKE PROTEIN KINASE) 8, PUTATIVE-RELATED"/>
    <property type="match status" value="1"/>
</dbReference>
<dbReference type="SUPFAM" id="SSF56672">
    <property type="entry name" value="DNA/RNA polymerases"/>
    <property type="match status" value="1"/>
</dbReference>
<dbReference type="PANTHER" id="PTHR11439">
    <property type="entry name" value="GAG-POL-RELATED RETROTRANSPOSON"/>
    <property type="match status" value="1"/>
</dbReference>
<evidence type="ECO:0000313" key="2">
    <source>
        <dbReference type="Proteomes" id="UP000233837"/>
    </source>
</evidence>
<dbReference type="CDD" id="cd09272">
    <property type="entry name" value="RNase_HI_RT_Ty1"/>
    <property type="match status" value="1"/>
</dbReference>
<name>A0A2I0VB02_9ASPA</name>
<accession>A0A2I0VB02</accession>
<dbReference type="InterPro" id="IPR043502">
    <property type="entry name" value="DNA/RNA_pol_sf"/>
</dbReference>
<reference evidence="1 2" key="1">
    <citation type="journal article" date="2016" name="Sci. Rep.">
        <title>The Dendrobium catenatum Lindl. genome sequence provides insights into polysaccharide synthase, floral development and adaptive evolution.</title>
        <authorList>
            <person name="Zhang G.Q."/>
            <person name="Xu Q."/>
            <person name="Bian C."/>
            <person name="Tsai W.C."/>
            <person name="Yeh C.M."/>
            <person name="Liu K.W."/>
            <person name="Yoshida K."/>
            <person name="Zhang L.S."/>
            <person name="Chang S.B."/>
            <person name="Chen F."/>
            <person name="Shi Y."/>
            <person name="Su Y.Y."/>
            <person name="Zhang Y.Q."/>
            <person name="Chen L.J."/>
            <person name="Yin Y."/>
            <person name="Lin M."/>
            <person name="Huang H."/>
            <person name="Deng H."/>
            <person name="Wang Z.W."/>
            <person name="Zhu S.L."/>
            <person name="Zhao X."/>
            <person name="Deng C."/>
            <person name="Niu S.C."/>
            <person name="Huang J."/>
            <person name="Wang M."/>
            <person name="Liu G.H."/>
            <person name="Yang H.J."/>
            <person name="Xiao X.J."/>
            <person name="Hsiao Y.Y."/>
            <person name="Wu W.L."/>
            <person name="Chen Y.Y."/>
            <person name="Mitsuda N."/>
            <person name="Ohme-Takagi M."/>
            <person name="Luo Y.B."/>
            <person name="Van de Peer Y."/>
            <person name="Liu Z.J."/>
        </authorList>
    </citation>
    <scope>NUCLEOTIDE SEQUENCE [LARGE SCALE GENOMIC DNA]</scope>
    <source>
        <tissue evidence="1">The whole plant</tissue>
    </source>
</reference>